<organism evidence="2 3">
    <name type="scientific">Luteolibacter luteus</name>
    <dbReference type="NCBI Taxonomy" id="2728835"/>
    <lineage>
        <taxon>Bacteria</taxon>
        <taxon>Pseudomonadati</taxon>
        <taxon>Verrucomicrobiota</taxon>
        <taxon>Verrucomicrobiia</taxon>
        <taxon>Verrucomicrobiales</taxon>
        <taxon>Verrucomicrobiaceae</taxon>
        <taxon>Luteolibacter</taxon>
    </lineage>
</organism>
<reference evidence="2 3" key="1">
    <citation type="submission" date="2020-04" db="EMBL/GenBank/DDBJ databases">
        <title>Luteolibacter sp. G-1-1-1 isolated from soil.</title>
        <authorList>
            <person name="Dahal R.H."/>
        </authorList>
    </citation>
    <scope>NUCLEOTIDE SEQUENCE [LARGE SCALE GENOMIC DNA]</scope>
    <source>
        <strain evidence="2 3">G-1-1-1</strain>
    </source>
</reference>
<evidence type="ECO:0000259" key="1">
    <source>
        <dbReference type="Pfam" id="PF15579"/>
    </source>
</evidence>
<feature type="domain" description="Immunity protein 52" evidence="1">
    <location>
        <begin position="6"/>
        <end position="167"/>
    </location>
</feature>
<keyword evidence="3" id="KW-1185">Reference proteome</keyword>
<sequence length="180" mass="20254">MYSPLIGAYWPSRKETKEQCAERAAIFFDLIRSYPDLTPWFAKGKSAKAALKFPVQTSIDGILPFFRTNNRDTDHSPIVDLGFHLDLWNGDSVSLSICCGSFSPYISNFVLIEFADTPEVGSHGLVKMRSLLEVVIDIWEPDHAIAAPSQWILESGTKHPWQTKGWFNFSKSEGIIDNSL</sequence>
<protein>
    <recommendedName>
        <fullName evidence="1">Immunity protein 52 domain-containing protein</fullName>
    </recommendedName>
</protein>
<evidence type="ECO:0000313" key="3">
    <source>
        <dbReference type="Proteomes" id="UP000501812"/>
    </source>
</evidence>
<dbReference type="Pfam" id="PF15579">
    <property type="entry name" value="Imm52"/>
    <property type="match status" value="1"/>
</dbReference>
<gene>
    <name evidence="2" type="ORF">HHL09_26310</name>
</gene>
<dbReference type="Proteomes" id="UP000501812">
    <property type="component" value="Chromosome"/>
</dbReference>
<dbReference type="KEGG" id="luo:HHL09_26310"/>
<evidence type="ECO:0000313" key="2">
    <source>
        <dbReference type="EMBL" id="QJE99145.1"/>
    </source>
</evidence>
<accession>A0A858RQW6</accession>
<proteinExistence type="predicted"/>
<dbReference type="InterPro" id="IPR028969">
    <property type="entry name" value="Imm52"/>
</dbReference>
<dbReference type="EMBL" id="CP051774">
    <property type="protein sequence ID" value="QJE99145.1"/>
    <property type="molecule type" value="Genomic_DNA"/>
</dbReference>
<name>A0A858RQW6_9BACT</name>
<dbReference type="RefSeq" id="WP_169457631.1">
    <property type="nucleotide sequence ID" value="NZ_CP051774.1"/>
</dbReference>
<dbReference type="AlphaFoldDB" id="A0A858RQW6"/>